<evidence type="ECO:0000256" key="4">
    <source>
        <dbReference type="ARBA" id="ARBA00022881"/>
    </source>
</evidence>
<dbReference type="InterPro" id="IPR038476">
    <property type="entry name" value="UvrC_RNase_H_dom_sf"/>
</dbReference>
<keyword evidence="2 7" id="KW-0227">DNA damage</keyword>
<organism evidence="11 12">
    <name type="scientific">Fodinibius sediminis</name>
    <dbReference type="NCBI Taxonomy" id="1214077"/>
    <lineage>
        <taxon>Bacteria</taxon>
        <taxon>Pseudomonadati</taxon>
        <taxon>Balneolota</taxon>
        <taxon>Balneolia</taxon>
        <taxon>Balneolales</taxon>
        <taxon>Balneolaceae</taxon>
        <taxon>Fodinibius</taxon>
    </lineage>
</organism>
<dbReference type="InterPro" id="IPR036876">
    <property type="entry name" value="UVR_dom_sf"/>
</dbReference>
<evidence type="ECO:0000259" key="8">
    <source>
        <dbReference type="PROSITE" id="PS50151"/>
    </source>
</evidence>
<dbReference type="InterPro" id="IPR004791">
    <property type="entry name" value="UvrC"/>
</dbReference>
<dbReference type="PANTHER" id="PTHR30562:SF1">
    <property type="entry name" value="UVRABC SYSTEM PROTEIN C"/>
    <property type="match status" value="1"/>
</dbReference>
<dbReference type="NCBIfam" id="NF001824">
    <property type="entry name" value="PRK00558.1-5"/>
    <property type="match status" value="1"/>
</dbReference>
<dbReference type="Gene3D" id="1.10.150.20">
    <property type="entry name" value="5' to 3' exonuclease, C-terminal subdomain"/>
    <property type="match status" value="1"/>
</dbReference>
<evidence type="ECO:0000256" key="1">
    <source>
        <dbReference type="ARBA" id="ARBA00022490"/>
    </source>
</evidence>
<dbReference type="InterPro" id="IPR035901">
    <property type="entry name" value="GIY-YIG_endonuc_sf"/>
</dbReference>
<dbReference type="FunFam" id="3.30.420.340:FF:000001">
    <property type="entry name" value="UvrABC system protein C"/>
    <property type="match status" value="1"/>
</dbReference>
<dbReference type="InterPro" id="IPR010994">
    <property type="entry name" value="RuvA_2-like"/>
</dbReference>
<dbReference type="SMART" id="SM00465">
    <property type="entry name" value="GIYc"/>
    <property type="match status" value="1"/>
</dbReference>
<evidence type="ECO:0000256" key="3">
    <source>
        <dbReference type="ARBA" id="ARBA00022769"/>
    </source>
</evidence>
<dbReference type="SUPFAM" id="SSF47781">
    <property type="entry name" value="RuvA domain 2-like"/>
    <property type="match status" value="1"/>
</dbReference>
<dbReference type="Pfam" id="PF01541">
    <property type="entry name" value="GIY-YIG"/>
    <property type="match status" value="1"/>
</dbReference>
<dbReference type="GO" id="GO:0005737">
    <property type="term" value="C:cytoplasm"/>
    <property type="evidence" value="ECO:0007669"/>
    <property type="project" value="UniProtKB-SubCell"/>
</dbReference>
<dbReference type="CDD" id="cd10434">
    <property type="entry name" value="GIY-YIG_UvrC_Cho"/>
    <property type="match status" value="1"/>
</dbReference>
<dbReference type="PROSITE" id="PS50151">
    <property type="entry name" value="UVR"/>
    <property type="match status" value="1"/>
</dbReference>
<feature type="domain" description="UvrC family homology region profile" evidence="10">
    <location>
        <begin position="335"/>
        <end position="556"/>
    </location>
</feature>
<dbReference type="Pfam" id="PF14520">
    <property type="entry name" value="HHH_5"/>
    <property type="match status" value="1"/>
</dbReference>
<dbReference type="PANTHER" id="PTHR30562">
    <property type="entry name" value="UVRC/OXIDOREDUCTASE"/>
    <property type="match status" value="1"/>
</dbReference>
<feature type="domain" description="UVR" evidence="8">
    <location>
        <begin position="272"/>
        <end position="307"/>
    </location>
</feature>
<evidence type="ECO:0000256" key="7">
    <source>
        <dbReference type="HAMAP-Rule" id="MF_00203"/>
    </source>
</evidence>
<dbReference type="PROSITE" id="PS50165">
    <property type="entry name" value="UVRC"/>
    <property type="match status" value="1"/>
</dbReference>
<dbReference type="AlphaFoldDB" id="A0A521B0L3"/>
<dbReference type="HAMAP" id="MF_00203">
    <property type="entry name" value="UvrC"/>
    <property type="match status" value="1"/>
</dbReference>
<dbReference type="PROSITE" id="PS50164">
    <property type="entry name" value="GIY_YIG"/>
    <property type="match status" value="1"/>
</dbReference>
<dbReference type="EMBL" id="FXTH01000002">
    <property type="protein sequence ID" value="SMO40647.1"/>
    <property type="molecule type" value="Genomic_DNA"/>
</dbReference>
<evidence type="ECO:0000256" key="6">
    <source>
        <dbReference type="ARBA" id="ARBA00023236"/>
    </source>
</evidence>
<reference evidence="11 12" key="1">
    <citation type="submission" date="2017-05" db="EMBL/GenBank/DDBJ databases">
        <authorList>
            <person name="Varghese N."/>
            <person name="Submissions S."/>
        </authorList>
    </citation>
    <scope>NUCLEOTIDE SEQUENCE [LARGE SCALE GENOMIC DNA]</scope>
    <source>
        <strain evidence="11 12">DSM 21194</strain>
    </source>
</reference>
<dbReference type="SUPFAM" id="SSF82771">
    <property type="entry name" value="GIY-YIG endonuclease"/>
    <property type="match status" value="1"/>
</dbReference>
<dbReference type="GO" id="GO:0003677">
    <property type="term" value="F:DNA binding"/>
    <property type="evidence" value="ECO:0007669"/>
    <property type="project" value="UniProtKB-UniRule"/>
</dbReference>
<keyword evidence="5 7" id="KW-0234">DNA repair</keyword>
<dbReference type="GO" id="GO:0009381">
    <property type="term" value="F:excinuclease ABC activity"/>
    <property type="evidence" value="ECO:0007669"/>
    <property type="project" value="UniProtKB-UniRule"/>
</dbReference>
<dbReference type="NCBIfam" id="TIGR00194">
    <property type="entry name" value="uvrC"/>
    <property type="match status" value="1"/>
</dbReference>
<dbReference type="InterPro" id="IPR001162">
    <property type="entry name" value="UvrC_RNase_H_dom"/>
</dbReference>
<dbReference type="Pfam" id="PF22920">
    <property type="entry name" value="UvrC_RNaseH"/>
    <property type="match status" value="1"/>
</dbReference>
<name>A0A521B0L3_9BACT</name>
<evidence type="ECO:0000259" key="9">
    <source>
        <dbReference type="PROSITE" id="PS50164"/>
    </source>
</evidence>
<dbReference type="Gene3D" id="3.40.1440.10">
    <property type="entry name" value="GIY-YIG endonuclease"/>
    <property type="match status" value="1"/>
</dbReference>
<comment type="function">
    <text evidence="7">The UvrABC repair system catalyzes the recognition and processing of DNA lesions. UvrC both incises the 5' and 3' sides of the lesion. The N-terminal half is responsible for the 3' incision and the C-terminal half is responsible for the 5' incision.</text>
</comment>
<dbReference type="InterPro" id="IPR047296">
    <property type="entry name" value="GIY-YIG_UvrC_Cho"/>
</dbReference>
<evidence type="ECO:0000256" key="2">
    <source>
        <dbReference type="ARBA" id="ARBA00022763"/>
    </source>
</evidence>
<dbReference type="Pfam" id="PF08459">
    <property type="entry name" value="UvrC_RNaseH_dom"/>
    <property type="match status" value="1"/>
</dbReference>
<feature type="domain" description="GIY-YIG" evidence="9">
    <location>
        <begin position="81"/>
        <end position="160"/>
    </location>
</feature>
<comment type="similarity">
    <text evidence="7">Belongs to the UvrC family.</text>
</comment>
<keyword evidence="3 7" id="KW-0228">DNA excision</keyword>
<evidence type="ECO:0000256" key="5">
    <source>
        <dbReference type="ARBA" id="ARBA00023204"/>
    </source>
</evidence>
<evidence type="ECO:0000313" key="11">
    <source>
        <dbReference type="EMBL" id="SMO40647.1"/>
    </source>
</evidence>
<accession>A0A521B0L3</accession>
<keyword evidence="12" id="KW-1185">Reference proteome</keyword>
<dbReference type="GO" id="GO:0009380">
    <property type="term" value="C:excinuclease repair complex"/>
    <property type="evidence" value="ECO:0007669"/>
    <property type="project" value="InterPro"/>
</dbReference>
<keyword evidence="4 7" id="KW-0267">Excision nuclease</keyword>
<comment type="subunit">
    <text evidence="7">Interacts with UvrB in an incision complex.</text>
</comment>
<dbReference type="FunFam" id="3.40.1440.10:FF:000001">
    <property type="entry name" value="UvrABC system protein C"/>
    <property type="match status" value="1"/>
</dbReference>
<dbReference type="GO" id="GO:0009432">
    <property type="term" value="P:SOS response"/>
    <property type="evidence" value="ECO:0007669"/>
    <property type="project" value="UniProtKB-UniRule"/>
</dbReference>
<proteinExistence type="inferred from homology"/>
<sequence length="680" mass="78367">MTGQRLTHWASARAVVRMNKKLHRLVFRSKGRNVQIDASITGTESLSLAGAKRKEYCIQSNMSSNHSPDVDVKDKVDHLPLSPGVYMFKDRKGRRLYIGKAKRLRNRVRSYFQDSGGHDGRIRVMVKKIDDLEVIVTDSESEALILENNLIKKHQPRYNVMYRDDKTYPYICVTNADRPRVFPTRTVINDGSKYYGPYDSVRHMKRMLETIRKAFGLCTCAVSRKTIDRTRGAPSWHSCFDDYLESCSGDWELEEYRETIHKVERMLNGRTDALIRDLKDEMKIASDALAFEQAARLRDSLQAVQKYSRKMKVVAKKKVDRDLFAIKVDEELSEACGVLFKVREGKLISKFHRFLKNISHLEKGEMLQSFVEDYYTGQYAGAIPDEVYISDDLVNDEPLRQYLYEQRGKKVRVHRPQRGEKAKMIRMALSNAKLLLGERKLEKEKAARKRIPHSVKELKEQLGLDRLPRRIECFDNSNLQGTDPVASMVCFVDARPRKSSYKRFHIKTVEGPDDFASMKEVLSRRYSRVMKEKEQIPDLIVVDGGKGQLSSAVNALRDIGFYGQCEVVGLAKRLEEVFLPGRSQPVMIPKKSSALKLLQRIRDEAHRFAISFHRDKRSKRTIKTELTQIEGIGDKTAQQLLKRFGSVKSVQQAPLEQLQEEIGNKTGQKVYAYYHGVEEE</sequence>
<dbReference type="Pfam" id="PF02151">
    <property type="entry name" value="UVR"/>
    <property type="match status" value="1"/>
</dbReference>
<dbReference type="Gene3D" id="4.10.860.10">
    <property type="entry name" value="UVR domain"/>
    <property type="match status" value="1"/>
</dbReference>
<keyword evidence="6 7" id="KW-0742">SOS response</keyword>
<dbReference type="InterPro" id="IPR050066">
    <property type="entry name" value="UvrABC_protein_C"/>
</dbReference>
<dbReference type="InterPro" id="IPR001943">
    <property type="entry name" value="UVR_dom"/>
</dbReference>
<dbReference type="GO" id="GO:0006289">
    <property type="term" value="P:nucleotide-excision repair"/>
    <property type="evidence" value="ECO:0007669"/>
    <property type="project" value="UniProtKB-UniRule"/>
</dbReference>
<dbReference type="Proteomes" id="UP000317593">
    <property type="component" value="Unassembled WGS sequence"/>
</dbReference>
<protein>
    <recommendedName>
        <fullName evidence="7">UvrABC system protein C</fullName>
        <shortName evidence="7">Protein UvrC</shortName>
    </recommendedName>
    <alternativeName>
        <fullName evidence="7">Excinuclease ABC subunit C</fullName>
    </alternativeName>
</protein>
<gene>
    <name evidence="7" type="primary">uvrC</name>
    <name evidence="11" type="ORF">SAMN06265218_10260</name>
</gene>
<dbReference type="InterPro" id="IPR000305">
    <property type="entry name" value="GIY-YIG_endonuc"/>
</dbReference>
<evidence type="ECO:0000313" key="12">
    <source>
        <dbReference type="Proteomes" id="UP000317593"/>
    </source>
</evidence>
<evidence type="ECO:0000259" key="10">
    <source>
        <dbReference type="PROSITE" id="PS50165"/>
    </source>
</evidence>
<keyword evidence="1 7" id="KW-0963">Cytoplasm</keyword>
<dbReference type="SUPFAM" id="SSF46600">
    <property type="entry name" value="C-terminal UvrC-binding domain of UvrB"/>
    <property type="match status" value="1"/>
</dbReference>
<dbReference type="Gene3D" id="3.30.420.340">
    <property type="entry name" value="UvrC, RNAse H endonuclease domain"/>
    <property type="match status" value="1"/>
</dbReference>
<comment type="subcellular location">
    <subcellularLocation>
        <location evidence="7">Cytoplasm</location>
    </subcellularLocation>
</comment>